<gene>
    <name evidence="1" type="ORF">PPRIM_AZ9-3.1.T1670030</name>
</gene>
<dbReference type="AlphaFoldDB" id="A0A8S1QN23"/>
<sequence>MKNHRLILIMNQYHHSYSPIIKQKHRSIVQKLRLKSITVDARKTFVLSQPNSKKQILSPLVKKQSEQLNFCINGKGQIESNQPQKILRRRNNNSEYQAAIITHYSANSFTYRHKINDAGVESMFCIKKYQLLRKQIK</sequence>
<reference evidence="1" key="1">
    <citation type="submission" date="2021-01" db="EMBL/GenBank/DDBJ databases">
        <authorList>
            <consortium name="Genoscope - CEA"/>
            <person name="William W."/>
        </authorList>
    </citation>
    <scope>NUCLEOTIDE SEQUENCE</scope>
</reference>
<evidence type="ECO:0000313" key="2">
    <source>
        <dbReference type="Proteomes" id="UP000688137"/>
    </source>
</evidence>
<name>A0A8S1QN23_PARPR</name>
<proteinExistence type="predicted"/>
<evidence type="ECO:0000313" key="1">
    <source>
        <dbReference type="EMBL" id="CAD8115937.1"/>
    </source>
</evidence>
<protein>
    <submittedName>
        <fullName evidence="1">Uncharacterized protein</fullName>
    </submittedName>
</protein>
<keyword evidence="2" id="KW-1185">Reference proteome</keyword>
<comment type="caution">
    <text evidence="1">The sequence shown here is derived from an EMBL/GenBank/DDBJ whole genome shotgun (WGS) entry which is preliminary data.</text>
</comment>
<dbReference type="OMA" id="IITHYSA"/>
<dbReference type="EMBL" id="CAJJDM010000176">
    <property type="protein sequence ID" value="CAD8115937.1"/>
    <property type="molecule type" value="Genomic_DNA"/>
</dbReference>
<dbReference type="Proteomes" id="UP000688137">
    <property type="component" value="Unassembled WGS sequence"/>
</dbReference>
<accession>A0A8S1QN23</accession>
<organism evidence="1 2">
    <name type="scientific">Paramecium primaurelia</name>
    <dbReference type="NCBI Taxonomy" id="5886"/>
    <lineage>
        <taxon>Eukaryota</taxon>
        <taxon>Sar</taxon>
        <taxon>Alveolata</taxon>
        <taxon>Ciliophora</taxon>
        <taxon>Intramacronucleata</taxon>
        <taxon>Oligohymenophorea</taxon>
        <taxon>Peniculida</taxon>
        <taxon>Parameciidae</taxon>
        <taxon>Paramecium</taxon>
    </lineage>
</organism>